<dbReference type="InterPro" id="IPR006314">
    <property type="entry name" value="Dyp_peroxidase"/>
</dbReference>
<dbReference type="RefSeq" id="WP_183592416.1">
    <property type="nucleotide sequence ID" value="NZ_JACHWR010000002.1"/>
</dbReference>
<accession>A0A7W4VVB5</accession>
<reference evidence="9 10" key="1">
    <citation type="submission" date="2020-08" db="EMBL/GenBank/DDBJ databases">
        <title>Sequencing the genomes of 1000 actinobacteria strains.</title>
        <authorList>
            <person name="Klenk H.-P."/>
        </authorList>
    </citation>
    <scope>NUCLEOTIDE SEQUENCE [LARGE SCALE GENOMIC DNA]</scope>
    <source>
        <strain evidence="9 10">DSM 105498</strain>
    </source>
</reference>
<keyword evidence="5" id="KW-0408">Iron</keyword>
<evidence type="ECO:0000313" key="10">
    <source>
        <dbReference type="Proteomes" id="UP000589626"/>
    </source>
</evidence>
<evidence type="ECO:0000256" key="2">
    <source>
        <dbReference type="ARBA" id="ARBA00022559"/>
    </source>
</evidence>
<comment type="similarity">
    <text evidence="6">Belongs to the DyP-type peroxidase family.</text>
</comment>
<keyword evidence="4" id="KW-0560">Oxidoreductase</keyword>
<keyword evidence="2 9" id="KW-0575">Peroxidase</keyword>
<feature type="domain" description="Dyp-type peroxidase C-terminal" evidence="8">
    <location>
        <begin position="138"/>
        <end position="307"/>
    </location>
</feature>
<dbReference type="PANTHER" id="PTHR30521:SF0">
    <property type="entry name" value="DYP-TYPE PEROXIDASE FAMILY PROTEIN"/>
    <property type="match status" value="1"/>
</dbReference>
<dbReference type="AlphaFoldDB" id="A0A7W4VVB5"/>
<dbReference type="GO" id="GO:0004601">
    <property type="term" value="F:peroxidase activity"/>
    <property type="evidence" value="ECO:0007669"/>
    <property type="project" value="UniProtKB-KW"/>
</dbReference>
<dbReference type="InterPro" id="IPR048327">
    <property type="entry name" value="Dyp_perox_N"/>
</dbReference>
<keyword evidence="10" id="KW-1185">Reference proteome</keyword>
<dbReference type="NCBIfam" id="TIGR01413">
    <property type="entry name" value="Dyp_perox_fam"/>
    <property type="match status" value="1"/>
</dbReference>
<dbReference type="EMBL" id="JACHWR010000002">
    <property type="protein sequence ID" value="MBB3042446.1"/>
    <property type="molecule type" value="Genomic_DNA"/>
</dbReference>
<dbReference type="GO" id="GO:0005829">
    <property type="term" value="C:cytosol"/>
    <property type="evidence" value="ECO:0007669"/>
    <property type="project" value="TreeGrafter"/>
</dbReference>
<dbReference type="Proteomes" id="UP000589626">
    <property type="component" value="Unassembled WGS sequence"/>
</dbReference>
<keyword evidence="3" id="KW-0479">Metal-binding</keyword>
<protein>
    <submittedName>
        <fullName evidence="9">Putative iron-dependent peroxidase</fullName>
    </submittedName>
</protein>
<comment type="caution">
    <text evidence="9">The sequence shown here is derived from an EMBL/GenBank/DDBJ whole genome shotgun (WGS) entry which is preliminary data.</text>
</comment>
<name>A0A7W4VVB5_9ACTN</name>
<comment type="cofactor">
    <cofactor evidence="1">
        <name>heme b</name>
        <dbReference type="ChEBI" id="CHEBI:60344"/>
    </cofactor>
</comment>
<evidence type="ECO:0000256" key="3">
    <source>
        <dbReference type="ARBA" id="ARBA00022723"/>
    </source>
</evidence>
<dbReference type="GO" id="GO:0020037">
    <property type="term" value="F:heme binding"/>
    <property type="evidence" value="ECO:0007669"/>
    <property type="project" value="InterPro"/>
</dbReference>
<evidence type="ECO:0000259" key="8">
    <source>
        <dbReference type="Pfam" id="PF20628"/>
    </source>
</evidence>
<evidence type="ECO:0000256" key="4">
    <source>
        <dbReference type="ARBA" id="ARBA00023002"/>
    </source>
</evidence>
<evidence type="ECO:0000256" key="1">
    <source>
        <dbReference type="ARBA" id="ARBA00001970"/>
    </source>
</evidence>
<dbReference type="Pfam" id="PF20628">
    <property type="entry name" value="Dyp_perox_C"/>
    <property type="match status" value="1"/>
</dbReference>
<dbReference type="PROSITE" id="PS51404">
    <property type="entry name" value="DYP_PEROXIDASE"/>
    <property type="match status" value="1"/>
</dbReference>
<dbReference type="Pfam" id="PF04261">
    <property type="entry name" value="Dyp_perox_N"/>
    <property type="match status" value="1"/>
</dbReference>
<proteinExistence type="inferred from homology"/>
<dbReference type="PANTHER" id="PTHR30521">
    <property type="entry name" value="DEFERROCHELATASE/PEROXIDASE"/>
    <property type="match status" value="1"/>
</dbReference>
<evidence type="ECO:0000313" key="9">
    <source>
        <dbReference type="EMBL" id="MBB3042446.1"/>
    </source>
</evidence>
<gene>
    <name evidence="9" type="ORF">FHU40_002264</name>
</gene>
<feature type="domain" description="Dyp-type peroxidase N-terminal" evidence="7">
    <location>
        <begin position="7"/>
        <end position="135"/>
    </location>
</feature>
<dbReference type="InterPro" id="IPR048328">
    <property type="entry name" value="Dyp_perox_C"/>
</dbReference>
<dbReference type="SUPFAM" id="SSF54909">
    <property type="entry name" value="Dimeric alpha+beta barrel"/>
    <property type="match status" value="1"/>
</dbReference>
<organism evidence="9 10">
    <name type="scientific">Nocardioides soli</name>
    <dbReference type="NCBI Taxonomy" id="1036020"/>
    <lineage>
        <taxon>Bacteria</taxon>
        <taxon>Bacillati</taxon>
        <taxon>Actinomycetota</taxon>
        <taxon>Actinomycetes</taxon>
        <taxon>Propionibacteriales</taxon>
        <taxon>Nocardioidaceae</taxon>
        <taxon>Nocardioides</taxon>
    </lineage>
</organism>
<sequence>MPASEPQPVTTPLTRAAIFLVLTVDAGGESTVREVLADVPGMARAIGFRNVEAALSCVVGIGSAAYDRVLGGARPAGLHPFAEIRGPRHHAPATPGDLFFHIKAEQQDLCFELASRLTRRLRGAATIVDEVHGFRYFDRRDLLGFVDGTENPVGVAVDRALLVGDEDPDFAGGSYVVIQKYLHDVDAWNAMAVEEQEAAIGREKLSDIELPDEQKAPGAHTALTSIEDADGTELQILRDNMPFGSLTGAPGGTGEYGTYFIGYTRDPAVIERMLRNMFLGDPPGTTDRLLEVSTATTGALFYVPTVDQLEG</sequence>
<evidence type="ECO:0000256" key="5">
    <source>
        <dbReference type="ARBA" id="ARBA00023004"/>
    </source>
</evidence>
<evidence type="ECO:0000256" key="6">
    <source>
        <dbReference type="ARBA" id="ARBA00025737"/>
    </source>
</evidence>
<dbReference type="GO" id="GO:0046872">
    <property type="term" value="F:metal ion binding"/>
    <property type="evidence" value="ECO:0007669"/>
    <property type="project" value="UniProtKB-KW"/>
</dbReference>
<dbReference type="InterPro" id="IPR011008">
    <property type="entry name" value="Dimeric_a/b-barrel"/>
</dbReference>
<evidence type="ECO:0000259" key="7">
    <source>
        <dbReference type="Pfam" id="PF04261"/>
    </source>
</evidence>